<evidence type="ECO:0000313" key="1">
    <source>
        <dbReference type="EMBL" id="EZA55324.1"/>
    </source>
</evidence>
<gene>
    <name evidence="1" type="ORF">X777_04777</name>
</gene>
<protein>
    <submittedName>
        <fullName evidence="1">Uncharacterized protein</fullName>
    </submittedName>
</protein>
<dbReference type="AlphaFoldDB" id="A0A026WJM7"/>
<dbReference type="Proteomes" id="UP000053097">
    <property type="component" value="Unassembled WGS sequence"/>
</dbReference>
<organism evidence="1 2">
    <name type="scientific">Ooceraea biroi</name>
    <name type="common">Clonal raider ant</name>
    <name type="synonym">Cerapachys biroi</name>
    <dbReference type="NCBI Taxonomy" id="2015173"/>
    <lineage>
        <taxon>Eukaryota</taxon>
        <taxon>Metazoa</taxon>
        <taxon>Ecdysozoa</taxon>
        <taxon>Arthropoda</taxon>
        <taxon>Hexapoda</taxon>
        <taxon>Insecta</taxon>
        <taxon>Pterygota</taxon>
        <taxon>Neoptera</taxon>
        <taxon>Endopterygota</taxon>
        <taxon>Hymenoptera</taxon>
        <taxon>Apocrita</taxon>
        <taxon>Aculeata</taxon>
        <taxon>Formicoidea</taxon>
        <taxon>Formicidae</taxon>
        <taxon>Dorylinae</taxon>
        <taxon>Ooceraea</taxon>
    </lineage>
</organism>
<reference evidence="1 2" key="1">
    <citation type="journal article" date="2014" name="Curr. Biol.">
        <title>The genome of the clonal raider ant Cerapachys biroi.</title>
        <authorList>
            <person name="Oxley P.R."/>
            <person name="Ji L."/>
            <person name="Fetter-Pruneda I."/>
            <person name="McKenzie S.K."/>
            <person name="Li C."/>
            <person name="Hu H."/>
            <person name="Zhang G."/>
            <person name="Kronauer D.J."/>
        </authorList>
    </citation>
    <scope>NUCLEOTIDE SEQUENCE [LARGE SCALE GENOMIC DNA]</scope>
</reference>
<keyword evidence="2" id="KW-1185">Reference proteome</keyword>
<name>A0A026WJM7_OOCBI</name>
<accession>A0A026WJM7</accession>
<sequence>MDAVANETKLSQSCTIRVTNGGGEGKGARGKKGKTVYLNVGADQARNGNEGLRLHA</sequence>
<evidence type="ECO:0000313" key="2">
    <source>
        <dbReference type="Proteomes" id="UP000053097"/>
    </source>
</evidence>
<proteinExistence type="predicted"/>
<dbReference type="EMBL" id="KK107211">
    <property type="protein sequence ID" value="EZA55324.1"/>
    <property type="molecule type" value="Genomic_DNA"/>
</dbReference>